<dbReference type="PANTHER" id="PTHR30290">
    <property type="entry name" value="PERIPLASMIC BINDING COMPONENT OF ABC TRANSPORTER"/>
    <property type="match status" value="1"/>
</dbReference>
<evidence type="ECO:0000259" key="2">
    <source>
        <dbReference type="Pfam" id="PF00496"/>
    </source>
</evidence>
<reference evidence="3 4" key="1">
    <citation type="submission" date="2016-10" db="EMBL/GenBank/DDBJ databases">
        <authorList>
            <person name="de Groot N.N."/>
        </authorList>
    </citation>
    <scope>NUCLEOTIDE SEQUENCE [LARGE SCALE GENOMIC DNA]</scope>
    <source>
        <strain evidence="3 4">DSM 44993</strain>
    </source>
</reference>
<dbReference type="GO" id="GO:0043190">
    <property type="term" value="C:ATP-binding cassette (ABC) transporter complex"/>
    <property type="evidence" value="ECO:0007669"/>
    <property type="project" value="InterPro"/>
</dbReference>
<dbReference type="GO" id="GO:0015833">
    <property type="term" value="P:peptide transport"/>
    <property type="evidence" value="ECO:0007669"/>
    <property type="project" value="TreeGrafter"/>
</dbReference>
<evidence type="ECO:0000256" key="1">
    <source>
        <dbReference type="SAM" id="SignalP"/>
    </source>
</evidence>
<dbReference type="InterPro" id="IPR000914">
    <property type="entry name" value="SBP_5_dom"/>
</dbReference>
<dbReference type="InterPro" id="IPR030678">
    <property type="entry name" value="Peptide/Ni-bd"/>
</dbReference>
<dbReference type="Gene3D" id="3.40.190.10">
    <property type="entry name" value="Periplasmic binding protein-like II"/>
    <property type="match status" value="1"/>
</dbReference>
<accession>A0A1H8XGI3</accession>
<dbReference type="PIRSF" id="PIRSF002741">
    <property type="entry name" value="MppA"/>
    <property type="match status" value="1"/>
</dbReference>
<organism evidence="3 4">
    <name type="scientific">Amycolatopsis saalfeldensis</name>
    <dbReference type="NCBI Taxonomy" id="394193"/>
    <lineage>
        <taxon>Bacteria</taxon>
        <taxon>Bacillati</taxon>
        <taxon>Actinomycetota</taxon>
        <taxon>Actinomycetes</taxon>
        <taxon>Pseudonocardiales</taxon>
        <taxon>Pseudonocardiaceae</taxon>
        <taxon>Amycolatopsis</taxon>
    </lineage>
</organism>
<gene>
    <name evidence="3" type="ORF">SAMN04489732_107201</name>
</gene>
<evidence type="ECO:0000313" key="4">
    <source>
        <dbReference type="Proteomes" id="UP000198582"/>
    </source>
</evidence>
<dbReference type="Gene3D" id="3.10.105.10">
    <property type="entry name" value="Dipeptide-binding Protein, Domain 3"/>
    <property type="match status" value="1"/>
</dbReference>
<dbReference type="GO" id="GO:0042597">
    <property type="term" value="C:periplasmic space"/>
    <property type="evidence" value="ECO:0007669"/>
    <property type="project" value="UniProtKB-ARBA"/>
</dbReference>
<feature type="signal peptide" evidence="1">
    <location>
        <begin position="1"/>
        <end position="20"/>
    </location>
</feature>
<feature type="domain" description="Solute-binding protein family 5" evidence="2">
    <location>
        <begin position="83"/>
        <end position="437"/>
    </location>
</feature>
<dbReference type="Proteomes" id="UP000198582">
    <property type="component" value="Unassembled WGS sequence"/>
</dbReference>
<proteinExistence type="predicted"/>
<dbReference type="OrthoDB" id="9046151at2"/>
<dbReference type="AlphaFoldDB" id="A0A1H8XGI3"/>
<sequence>MRTARLTAAMAGVVVLAVSACGTPASSGPDRTANQKLADGKTFTLALPSDPGSLDPAMTVLSVTRQLDQFLYDGLVTIDATGKPVAGLAQKWEATTTTASFTLRSGVTCADGTRLTARDVAANINFVGDPANKSPIAGVTVKPGTKAVGDDTAGTVAVTSGSPDSFLLRNVGSVPIVCAKGLADRSSLAKGQQGTGMFTVTEIVPNDHYTLTRRKDYTWGPGQWPAEQPGLPDKVVARVIQNMTTTSNLLLSGEVNAGSITGQDTRRLSAQRLFHADTTITLGELFFNQSPGRPGADPAVRRALVQALDLGQVAKVLTSGAGVPVKGLVTGEPLACPGDSVSGKLPGFDAAAAKTALDAAGWRPGADGVRVKDGKRLALSTIYGTQVGPTMAPAAELVQQSLKGIGADVTLKAVDSPGLSRVLFDTGDWDLSMGPLGLTLPSQLVPFVSGPLPPQGTNFAHIRNAQYDSLVGQAAASAGDAGCPSWLGAESALFAQLDVVPFANTVVPTFGTDARFGINQGAIQPSTIRMYS</sequence>
<protein>
    <submittedName>
        <fullName evidence="3">Peptide/nickel transport system substrate-binding protein</fullName>
    </submittedName>
</protein>
<dbReference type="RefSeq" id="WP_091618108.1">
    <property type="nucleotide sequence ID" value="NZ_FOEF01000007.1"/>
</dbReference>
<name>A0A1H8XGI3_9PSEU</name>
<keyword evidence="1" id="KW-0732">Signal</keyword>
<dbReference type="Pfam" id="PF00496">
    <property type="entry name" value="SBP_bac_5"/>
    <property type="match status" value="1"/>
</dbReference>
<feature type="chain" id="PRO_5039605247" evidence="1">
    <location>
        <begin position="21"/>
        <end position="532"/>
    </location>
</feature>
<dbReference type="STRING" id="394193.SAMN04489732_107201"/>
<dbReference type="EMBL" id="FOEF01000007">
    <property type="protein sequence ID" value="SEP38913.1"/>
    <property type="molecule type" value="Genomic_DNA"/>
</dbReference>
<dbReference type="SUPFAM" id="SSF53850">
    <property type="entry name" value="Periplasmic binding protein-like II"/>
    <property type="match status" value="1"/>
</dbReference>
<keyword evidence="4" id="KW-1185">Reference proteome</keyword>
<dbReference type="GO" id="GO:1904680">
    <property type="term" value="F:peptide transmembrane transporter activity"/>
    <property type="evidence" value="ECO:0007669"/>
    <property type="project" value="TreeGrafter"/>
</dbReference>
<evidence type="ECO:0000313" key="3">
    <source>
        <dbReference type="EMBL" id="SEP38913.1"/>
    </source>
</evidence>
<dbReference type="PROSITE" id="PS51257">
    <property type="entry name" value="PROKAR_LIPOPROTEIN"/>
    <property type="match status" value="1"/>
</dbReference>
<dbReference type="InterPro" id="IPR039424">
    <property type="entry name" value="SBP_5"/>
</dbReference>